<evidence type="ECO:0000313" key="3">
    <source>
        <dbReference type="Proteomes" id="UP000324897"/>
    </source>
</evidence>
<reference evidence="2 3" key="1">
    <citation type="journal article" date="2019" name="Sci. Rep.">
        <title>A high-quality genome of Eragrostis curvula grass provides insights into Poaceae evolution and supports new strategies to enhance forage quality.</title>
        <authorList>
            <person name="Carballo J."/>
            <person name="Santos B.A.C.M."/>
            <person name="Zappacosta D."/>
            <person name="Garbus I."/>
            <person name="Selva J.P."/>
            <person name="Gallo C.A."/>
            <person name="Diaz A."/>
            <person name="Albertini E."/>
            <person name="Caccamo M."/>
            <person name="Echenique V."/>
        </authorList>
    </citation>
    <scope>NUCLEOTIDE SEQUENCE [LARGE SCALE GENOMIC DNA]</scope>
    <source>
        <strain evidence="3">cv. Victoria</strain>
        <tissue evidence="2">Leaf</tissue>
    </source>
</reference>
<evidence type="ECO:0000259" key="1">
    <source>
        <dbReference type="Pfam" id="PF01471"/>
    </source>
</evidence>
<keyword evidence="3" id="KW-1185">Reference proteome</keyword>
<dbReference type="InterPro" id="IPR002477">
    <property type="entry name" value="Peptidoglycan-bd-like"/>
</dbReference>
<evidence type="ECO:0000313" key="2">
    <source>
        <dbReference type="EMBL" id="TVU20575.1"/>
    </source>
</evidence>
<dbReference type="SUPFAM" id="SSF47090">
    <property type="entry name" value="PGBD-like"/>
    <property type="match status" value="1"/>
</dbReference>
<dbReference type="Gene3D" id="1.10.101.10">
    <property type="entry name" value="PGBD-like superfamily/PGBD"/>
    <property type="match status" value="1"/>
</dbReference>
<dbReference type="Gramene" id="TVU20575">
    <property type="protein sequence ID" value="TVU20575"/>
    <property type="gene ID" value="EJB05_36789"/>
</dbReference>
<dbReference type="InterPro" id="IPR036366">
    <property type="entry name" value="PGBDSf"/>
</dbReference>
<protein>
    <recommendedName>
        <fullName evidence="1">Peptidoglycan binding-like domain-containing protein</fullName>
    </recommendedName>
</protein>
<accession>A0A5J9UAA1</accession>
<dbReference type="InterPro" id="IPR036365">
    <property type="entry name" value="PGBD-like_sf"/>
</dbReference>
<sequence length="149" mass="17342">MTFDARRGSSVSGLAELKRYLASARFGYLERRPEHDDAFDVHTATAVLKRFQFRLSLPVTSQLDSATLDRPDHVPALRRRCPYQSQPPASSRLALTYTRTLWKPRTKAMTDSRARIGRSWERMAAWQGREIKRLAEHHYKYSTDCVKRM</sequence>
<proteinExistence type="predicted"/>
<comment type="caution">
    <text evidence="2">The sequence shown here is derived from an EMBL/GenBank/DDBJ whole genome shotgun (WGS) entry which is preliminary data.</text>
</comment>
<feature type="domain" description="Peptidoglycan binding-like" evidence="1">
    <location>
        <begin position="14"/>
        <end position="69"/>
    </location>
</feature>
<organism evidence="2 3">
    <name type="scientific">Eragrostis curvula</name>
    <name type="common">weeping love grass</name>
    <dbReference type="NCBI Taxonomy" id="38414"/>
    <lineage>
        <taxon>Eukaryota</taxon>
        <taxon>Viridiplantae</taxon>
        <taxon>Streptophyta</taxon>
        <taxon>Embryophyta</taxon>
        <taxon>Tracheophyta</taxon>
        <taxon>Spermatophyta</taxon>
        <taxon>Magnoliopsida</taxon>
        <taxon>Liliopsida</taxon>
        <taxon>Poales</taxon>
        <taxon>Poaceae</taxon>
        <taxon>PACMAD clade</taxon>
        <taxon>Chloridoideae</taxon>
        <taxon>Eragrostideae</taxon>
        <taxon>Eragrostidinae</taxon>
        <taxon>Eragrostis</taxon>
    </lineage>
</organism>
<dbReference type="EMBL" id="RWGY01000029">
    <property type="protein sequence ID" value="TVU20575.1"/>
    <property type="molecule type" value="Genomic_DNA"/>
</dbReference>
<dbReference type="AlphaFoldDB" id="A0A5J9UAA1"/>
<dbReference type="Proteomes" id="UP000324897">
    <property type="component" value="Chromosome 7"/>
</dbReference>
<name>A0A5J9UAA1_9POAL</name>
<dbReference type="OrthoDB" id="406838at2759"/>
<gene>
    <name evidence="2" type="ORF">EJB05_36789</name>
</gene>
<feature type="non-terminal residue" evidence="2">
    <location>
        <position position="1"/>
    </location>
</feature>
<dbReference type="Pfam" id="PF01471">
    <property type="entry name" value="PG_binding_1"/>
    <property type="match status" value="1"/>
</dbReference>